<evidence type="ECO:0000256" key="1">
    <source>
        <dbReference type="SAM" id="MobiDB-lite"/>
    </source>
</evidence>
<reference evidence="2 3" key="1">
    <citation type="submission" date="2018-08" db="EMBL/GenBank/DDBJ databases">
        <title>Sequencing the genomes of 1000 actinobacteria strains.</title>
        <authorList>
            <person name="Klenk H.-P."/>
        </authorList>
    </citation>
    <scope>NUCLEOTIDE SEQUENCE [LARGE SCALE GENOMIC DNA]</scope>
    <source>
        <strain evidence="2 3">DSM 43927</strain>
    </source>
</reference>
<accession>A0A3D9ST35</accession>
<feature type="region of interest" description="Disordered" evidence="1">
    <location>
        <begin position="168"/>
        <end position="242"/>
    </location>
</feature>
<proteinExistence type="predicted"/>
<evidence type="ECO:0000313" key="3">
    <source>
        <dbReference type="Proteomes" id="UP000256661"/>
    </source>
</evidence>
<dbReference type="EMBL" id="QTTT01000001">
    <property type="protein sequence ID" value="REE97163.1"/>
    <property type="molecule type" value="Genomic_DNA"/>
</dbReference>
<dbReference type="Proteomes" id="UP000256661">
    <property type="component" value="Unassembled WGS sequence"/>
</dbReference>
<gene>
    <name evidence="2" type="ORF">DFJ69_2621</name>
</gene>
<comment type="caution">
    <text evidence="2">The sequence shown here is derived from an EMBL/GenBank/DDBJ whole genome shotgun (WGS) entry which is preliminary data.</text>
</comment>
<organism evidence="2 3">
    <name type="scientific">Thermomonospora umbrina</name>
    <dbReference type="NCBI Taxonomy" id="111806"/>
    <lineage>
        <taxon>Bacteria</taxon>
        <taxon>Bacillati</taxon>
        <taxon>Actinomycetota</taxon>
        <taxon>Actinomycetes</taxon>
        <taxon>Streptosporangiales</taxon>
        <taxon>Thermomonosporaceae</taxon>
        <taxon>Thermomonospora</taxon>
    </lineage>
</organism>
<name>A0A3D9ST35_9ACTN</name>
<keyword evidence="3" id="KW-1185">Reference proteome</keyword>
<protein>
    <submittedName>
        <fullName evidence="2">Uncharacterized protein</fullName>
    </submittedName>
</protein>
<evidence type="ECO:0000313" key="2">
    <source>
        <dbReference type="EMBL" id="REE97163.1"/>
    </source>
</evidence>
<dbReference type="AlphaFoldDB" id="A0A3D9ST35"/>
<sequence>MARSRPTPSRIPIRAPRRTARPNWLPTRLIIAWINRWKMVREATCAPTCTAGIAAVEAPNVANAAWISRMISIAVMISRAMNMYLAYSISRAPLSSALPIAWHASSSLTSTWGSVATNLCQYASNASAASPSTTPSTWVAAAWRSPVSSPISEEASYHAWAARRIAVSSPSGQSEPTIHESHLTSSGISRPTGHRAFGTWGDGGTPGLGRRSARTRSPSQSSDRDDPHLAGSRQGTHHCDSG</sequence>